<proteinExistence type="predicted"/>
<evidence type="ECO:0000313" key="2">
    <source>
        <dbReference type="Proteomes" id="UP000307720"/>
    </source>
</evidence>
<accession>A0AC61QUV5</accession>
<keyword evidence="2" id="KW-1185">Reference proteome</keyword>
<protein>
    <submittedName>
        <fullName evidence="1">Leucine-rich repeat domain-containing protein</fullName>
    </submittedName>
</protein>
<evidence type="ECO:0000313" key="1">
    <source>
        <dbReference type="EMBL" id="TGX96287.1"/>
    </source>
</evidence>
<organism evidence="1 2">
    <name type="scientific">Hominisplanchenecus murintestinalis</name>
    <dbReference type="NCBI Taxonomy" id="2941517"/>
    <lineage>
        <taxon>Bacteria</taxon>
        <taxon>Bacillati</taxon>
        <taxon>Bacillota</taxon>
        <taxon>Clostridia</taxon>
        <taxon>Lachnospirales</taxon>
        <taxon>Lachnospiraceae</taxon>
        <taxon>Hominisplanchenecus</taxon>
    </lineage>
</organism>
<name>A0AC61QUV5_9FIRM</name>
<gene>
    <name evidence="1" type="ORF">E5357_16665</name>
</gene>
<sequence length="552" mass="60350">MKNKFITLKRGLAAVLAISLALAPLPAAIPEGAAGKTKATDVTLQNPRIVTDDSMEAGQKVTWDCVWFGSYPQAEVIPGGAEYTALDSNQWQDGDVIVSNSVYFALKNASDWDANNNITLNGAKYRRMKKEDATYSDDMYGYYNWSSGEDYHYFKYEPVKWRVLRTDGNYALLLSDVALDDEQYHIEFGDVTWENSTVRSWLNGYGAGSNQQSIDYSRKNFISSAFNASEQAAIVNSFLENADNIEDGTSGGNNTTDKVFLLSESEVWNTDKAKSYGFVKDKYIYDEARRCQSSTYAKARGMFSTYTGNGWWWLRWPGNYLSNAMCVMSDGLVDVYYDSPDLNCGVRPALNLNLSSPNLYTYAGTVCSDGTDTEVGGGTVTTGGGTPPASKQPPSSSKPEEPAVRKGQTVKAGRLRYKVSKVHSDGTGEVILAGAASKKNAKKLTSLKTGDTVKINKKNFKVTAIANNAFKNCKKLKRVVLGKEITSIGAKAFSGCKALKKITIKSAKLKKVGKNAFKGIHAKAVIKAPKAKLKAYKKLLRAGGMGLKARIK</sequence>
<dbReference type="Proteomes" id="UP000307720">
    <property type="component" value="Unassembled WGS sequence"/>
</dbReference>
<comment type="caution">
    <text evidence="1">The sequence shown here is derived from an EMBL/GenBank/DDBJ whole genome shotgun (WGS) entry which is preliminary data.</text>
</comment>
<reference evidence="1" key="1">
    <citation type="submission" date="2019-04" db="EMBL/GenBank/DDBJ databases">
        <title>Microbes associate with the intestines of laboratory mice.</title>
        <authorList>
            <person name="Navarre W."/>
            <person name="Wong E."/>
            <person name="Huang K."/>
            <person name="Tropini C."/>
            <person name="Ng K."/>
            <person name="Yu B."/>
        </authorList>
    </citation>
    <scope>NUCLEOTIDE SEQUENCE</scope>
    <source>
        <strain evidence="1">NM72_1-8</strain>
    </source>
</reference>
<dbReference type="EMBL" id="SRZB01000071">
    <property type="protein sequence ID" value="TGX96287.1"/>
    <property type="molecule type" value="Genomic_DNA"/>
</dbReference>